<accession>A0A812VX07</accession>
<evidence type="ECO:0000313" key="2">
    <source>
        <dbReference type="Proteomes" id="UP000601435"/>
    </source>
</evidence>
<evidence type="ECO:0000313" key="1">
    <source>
        <dbReference type="EMBL" id="CAE7657690.1"/>
    </source>
</evidence>
<feature type="non-terminal residue" evidence="1">
    <location>
        <position position="1"/>
    </location>
</feature>
<dbReference type="AlphaFoldDB" id="A0A812VX07"/>
<protein>
    <submittedName>
        <fullName evidence="1">ANKRD17 protein</fullName>
    </submittedName>
</protein>
<comment type="caution">
    <text evidence="1">The sequence shown here is derived from an EMBL/GenBank/DDBJ whole genome shotgun (WGS) entry which is preliminary data.</text>
</comment>
<name>A0A812VX07_9DINO</name>
<reference evidence="1" key="1">
    <citation type="submission" date="2021-02" db="EMBL/GenBank/DDBJ databases">
        <authorList>
            <person name="Dougan E. K."/>
            <person name="Rhodes N."/>
            <person name="Thang M."/>
            <person name="Chan C."/>
        </authorList>
    </citation>
    <scope>NUCLEOTIDE SEQUENCE</scope>
</reference>
<dbReference type="Proteomes" id="UP000601435">
    <property type="component" value="Unassembled WGS sequence"/>
</dbReference>
<keyword evidence="2" id="KW-1185">Reference proteome</keyword>
<organism evidence="1 2">
    <name type="scientific">Symbiodinium necroappetens</name>
    <dbReference type="NCBI Taxonomy" id="1628268"/>
    <lineage>
        <taxon>Eukaryota</taxon>
        <taxon>Sar</taxon>
        <taxon>Alveolata</taxon>
        <taxon>Dinophyceae</taxon>
        <taxon>Suessiales</taxon>
        <taxon>Symbiodiniaceae</taxon>
        <taxon>Symbiodinium</taxon>
    </lineage>
</organism>
<dbReference type="EMBL" id="CAJNJA010031476">
    <property type="protein sequence ID" value="CAE7657690.1"/>
    <property type="molecule type" value="Genomic_DNA"/>
</dbReference>
<gene>
    <name evidence="1" type="primary">ANKRD17</name>
    <name evidence="1" type="ORF">SNEC2469_LOCUS18628</name>
</gene>
<proteinExistence type="predicted"/>
<sequence length="216" mass="22357">AQTLDAANVSASKSRDLAAAGAMLTLAAGIGAEAPLFKLAKMATVTEDMLTTASLTSMQEALPAMVATSLLVASAMGAANQQLPSEEEGRAGWLQELNATAQKMWESGTGSLNTQATTLLREVGKLWAAFDGQLSVEEVEAGSEAKLPDIGIASVSRNDQGCHMLQAAAAAAPVADSSRALSRCLEVKLLQTPDILTMPAWKPNARWTTGLTSKGS</sequence>